<accession>A0A7W3PJ53</accession>
<dbReference type="Gene3D" id="1.20.120.450">
    <property type="entry name" value="dinb family like domain"/>
    <property type="match status" value="1"/>
</dbReference>
<organism evidence="3 5">
    <name type="scientific">Frigoribacterium faeni</name>
    <dbReference type="NCBI Taxonomy" id="145483"/>
    <lineage>
        <taxon>Bacteria</taxon>
        <taxon>Bacillati</taxon>
        <taxon>Actinomycetota</taxon>
        <taxon>Actinomycetes</taxon>
        <taxon>Micrococcales</taxon>
        <taxon>Microbacteriaceae</taxon>
        <taxon>Frigoribacterium</taxon>
    </lineage>
</organism>
<evidence type="ECO:0000259" key="1">
    <source>
        <dbReference type="Pfam" id="PF11716"/>
    </source>
</evidence>
<gene>
    <name evidence="3" type="ORF">FB463_001653</name>
    <name evidence="2" type="ORF">FFA01_13880</name>
</gene>
<dbReference type="NCBIfam" id="TIGR03083">
    <property type="entry name" value="maleylpyruvate isomerase family mycothiol-dependent enzyme"/>
    <property type="match status" value="1"/>
</dbReference>
<dbReference type="EMBL" id="BJUV01000011">
    <property type="protein sequence ID" value="GEK83079.1"/>
    <property type="molecule type" value="Genomic_DNA"/>
</dbReference>
<reference evidence="3 5" key="2">
    <citation type="submission" date="2020-07" db="EMBL/GenBank/DDBJ databases">
        <title>Sequencing the genomes of 1000 actinobacteria strains.</title>
        <authorList>
            <person name="Klenk H.-P."/>
        </authorList>
    </citation>
    <scope>NUCLEOTIDE SEQUENCE [LARGE SCALE GENOMIC DNA]</scope>
    <source>
        <strain evidence="3 5">DSM 10309</strain>
    </source>
</reference>
<dbReference type="InterPro" id="IPR024344">
    <property type="entry name" value="MDMPI_metal-binding"/>
</dbReference>
<dbReference type="EMBL" id="JACGWW010000002">
    <property type="protein sequence ID" value="MBA8813404.1"/>
    <property type="molecule type" value="Genomic_DNA"/>
</dbReference>
<reference evidence="2 4" key="1">
    <citation type="submission" date="2019-07" db="EMBL/GenBank/DDBJ databases">
        <title>Whole genome shotgun sequence of Frigoribacterium faeni NBRC 103066.</title>
        <authorList>
            <person name="Hosoyama A."/>
            <person name="Uohara A."/>
            <person name="Ohji S."/>
            <person name="Ichikawa N."/>
        </authorList>
    </citation>
    <scope>NUCLEOTIDE SEQUENCE [LARGE SCALE GENOMIC DNA]</scope>
    <source>
        <strain evidence="2 4">NBRC 103066</strain>
    </source>
</reference>
<comment type="caution">
    <text evidence="3">The sequence shown here is derived from an EMBL/GenBank/DDBJ whole genome shotgun (WGS) entry which is preliminary data.</text>
</comment>
<evidence type="ECO:0000313" key="2">
    <source>
        <dbReference type="EMBL" id="GEK83079.1"/>
    </source>
</evidence>
<dbReference type="Proteomes" id="UP000321154">
    <property type="component" value="Unassembled WGS sequence"/>
</dbReference>
<keyword evidence="4" id="KW-1185">Reference proteome</keyword>
<evidence type="ECO:0000313" key="5">
    <source>
        <dbReference type="Proteomes" id="UP000522688"/>
    </source>
</evidence>
<dbReference type="Proteomes" id="UP000522688">
    <property type="component" value="Unassembled WGS sequence"/>
</dbReference>
<dbReference type="InterPro" id="IPR034660">
    <property type="entry name" value="DinB/YfiT-like"/>
</dbReference>
<evidence type="ECO:0000313" key="4">
    <source>
        <dbReference type="Proteomes" id="UP000321154"/>
    </source>
</evidence>
<feature type="domain" description="Mycothiol-dependent maleylpyruvate isomerase metal-binding" evidence="1">
    <location>
        <begin position="12"/>
        <end position="126"/>
    </location>
</feature>
<sequence>MTVDWITLQKTAHDEFARRVEAVADWDAPTPDTEWKVRDLVRHVTREQQWVPILLEGGDPAEAENAIEPLGDDLLEAWHRWSGAATAAWREADPDAEVRLSADVVSVTEYLAEQVADVTIHTWDLARAVGTDEELDDELVEAVWGVFEPQKDALEASGLFASPVPVDDDAPLRVRLLALTGRDAR</sequence>
<dbReference type="SUPFAM" id="SSF109854">
    <property type="entry name" value="DinB/YfiT-like putative metalloenzymes"/>
    <property type="match status" value="1"/>
</dbReference>
<dbReference type="InterPro" id="IPR017520">
    <property type="entry name" value="CHP03086"/>
</dbReference>
<dbReference type="OrthoDB" id="5185819at2"/>
<name>A0A7W3PJ53_9MICO</name>
<evidence type="ECO:0000313" key="3">
    <source>
        <dbReference type="EMBL" id="MBA8813404.1"/>
    </source>
</evidence>
<dbReference type="NCBIfam" id="TIGR03086">
    <property type="entry name" value="TIGR03086 family metal-binding protein"/>
    <property type="match status" value="1"/>
</dbReference>
<dbReference type="AlphaFoldDB" id="A0A7W3PJ53"/>
<protein>
    <submittedName>
        <fullName evidence="2">TIGR03086 family protein</fullName>
    </submittedName>
    <submittedName>
        <fullName evidence="3">Uncharacterized protein (TIGR03086 family)</fullName>
    </submittedName>
</protein>
<proteinExistence type="predicted"/>
<dbReference type="RefSeq" id="WP_146854367.1">
    <property type="nucleotide sequence ID" value="NZ_BAAAHR010000001.1"/>
</dbReference>
<dbReference type="InterPro" id="IPR017517">
    <property type="entry name" value="Maleyloyr_isom"/>
</dbReference>
<dbReference type="GO" id="GO:0046872">
    <property type="term" value="F:metal ion binding"/>
    <property type="evidence" value="ECO:0007669"/>
    <property type="project" value="InterPro"/>
</dbReference>
<dbReference type="Pfam" id="PF11716">
    <property type="entry name" value="MDMPI_N"/>
    <property type="match status" value="1"/>
</dbReference>